<dbReference type="PANTHER" id="PTHR33546:SF1">
    <property type="entry name" value="LARGE, MULTIFUNCTIONAL SECRETED PROTEIN"/>
    <property type="match status" value="1"/>
</dbReference>
<feature type="domain" description="Cytochrome c" evidence="6">
    <location>
        <begin position="117"/>
        <end position="253"/>
    </location>
</feature>
<dbReference type="Pfam" id="PF13442">
    <property type="entry name" value="Cytochrome_CBB3"/>
    <property type="match status" value="1"/>
</dbReference>
<reference evidence="7 8" key="1">
    <citation type="submission" date="2018-11" db="EMBL/GenBank/DDBJ databases">
        <authorList>
            <person name="Mardanov A.V."/>
            <person name="Ravin N.V."/>
            <person name="Dedysh S.N."/>
        </authorList>
    </citation>
    <scope>NUCLEOTIDE SEQUENCE [LARGE SCALE GENOMIC DNA]</scope>
    <source>
        <strain evidence="7 8">AF10</strain>
    </source>
</reference>
<dbReference type="SUPFAM" id="SSF46626">
    <property type="entry name" value="Cytochrome c"/>
    <property type="match status" value="2"/>
</dbReference>
<comment type="caution">
    <text evidence="7">The sequence shown here is derived from an EMBL/GenBank/DDBJ whole genome shotgun (WGS) entry which is preliminary data.</text>
</comment>
<keyword evidence="8" id="KW-1185">Reference proteome</keyword>
<name>A0A4Q0SU69_9BACT</name>
<keyword evidence="1 4" id="KW-0349">Heme</keyword>
<keyword evidence="5" id="KW-0732">Signal</keyword>
<dbReference type="PROSITE" id="PS51007">
    <property type="entry name" value="CYTC"/>
    <property type="match status" value="2"/>
</dbReference>
<dbReference type="GO" id="GO:0009055">
    <property type="term" value="F:electron transfer activity"/>
    <property type="evidence" value="ECO:0007669"/>
    <property type="project" value="InterPro"/>
</dbReference>
<dbReference type="EMBL" id="RDSM01000003">
    <property type="protein sequence ID" value="RXH54565.1"/>
    <property type="molecule type" value="Genomic_DNA"/>
</dbReference>
<sequence length="269" mass="28152">MNVVRWLSGVGFVILLTSLPGFGQAAADRGAEVFGRSCAGCHGADGKGSDRGPSIATMPTTIARSDADLIGIVHDGISGKGMPPFSFLGDDSITAVVKHLRALQGVKVGAVDAPITGDAEAGRAVFFGKAGCSTCHMVKGEGGFIASDMTAYGQSRGVEAIKKAIVSPDAEVPREARVVEVKTGRGEKLVGVLRSEDNINLAVQTEDGRYHFLRRDGLADVTYMGRSLMPLDYGTRLSATELDDLAAFLIVTSKSAPVETVVKKRRGGN</sequence>
<keyword evidence="2 4" id="KW-0479">Metal-binding</keyword>
<evidence type="ECO:0000259" key="6">
    <source>
        <dbReference type="PROSITE" id="PS51007"/>
    </source>
</evidence>
<accession>A0A4Q0SU69</accession>
<dbReference type="InterPro" id="IPR009056">
    <property type="entry name" value="Cyt_c-like_dom"/>
</dbReference>
<gene>
    <name evidence="7" type="ORF">GRAN_3669</name>
</gene>
<keyword evidence="3 4" id="KW-0408">Iron</keyword>
<dbReference type="InterPro" id="IPR013427">
    <property type="entry name" value="Haem-bd_dom_put"/>
</dbReference>
<dbReference type="InterPro" id="IPR036909">
    <property type="entry name" value="Cyt_c-like_dom_sf"/>
</dbReference>
<proteinExistence type="predicted"/>
<feature type="domain" description="Cytochrome c" evidence="6">
    <location>
        <begin position="25"/>
        <end position="104"/>
    </location>
</feature>
<evidence type="ECO:0000256" key="5">
    <source>
        <dbReference type="SAM" id="SignalP"/>
    </source>
</evidence>
<dbReference type="OrthoDB" id="111549at2"/>
<dbReference type="NCBIfam" id="TIGR02603">
    <property type="entry name" value="CxxCH_TIGR02603"/>
    <property type="match status" value="1"/>
</dbReference>
<feature type="chain" id="PRO_5020829101" description="Cytochrome c domain-containing protein" evidence="5">
    <location>
        <begin position="26"/>
        <end position="269"/>
    </location>
</feature>
<evidence type="ECO:0000256" key="1">
    <source>
        <dbReference type="ARBA" id="ARBA00022617"/>
    </source>
</evidence>
<organism evidence="7 8">
    <name type="scientific">Granulicella sibirica</name>
    <dbReference type="NCBI Taxonomy" id="2479048"/>
    <lineage>
        <taxon>Bacteria</taxon>
        <taxon>Pseudomonadati</taxon>
        <taxon>Acidobacteriota</taxon>
        <taxon>Terriglobia</taxon>
        <taxon>Terriglobales</taxon>
        <taxon>Acidobacteriaceae</taxon>
        <taxon>Granulicella</taxon>
    </lineage>
</organism>
<evidence type="ECO:0000313" key="8">
    <source>
        <dbReference type="Proteomes" id="UP000289437"/>
    </source>
</evidence>
<evidence type="ECO:0000256" key="4">
    <source>
        <dbReference type="PROSITE-ProRule" id="PRU00433"/>
    </source>
</evidence>
<evidence type="ECO:0000256" key="2">
    <source>
        <dbReference type="ARBA" id="ARBA00022723"/>
    </source>
</evidence>
<dbReference type="GO" id="GO:0020037">
    <property type="term" value="F:heme binding"/>
    <property type="evidence" value="ECO:0007669"/>
    <property type="project" value="InterPro"/>
</dbReference>
<dbReference type="GO" id="GO:0046872">
    <property type="term" value="F:metal ion binding"/>
    <property type="evidence" value="ECO:0007669"/>
    <property type="project" value="UniProtKB-KW"/>
</dbReference>
<dbReference type="RefSeq" id="WP_128914334.1">
    <property type="nucleotide sequence ID" value="NZ_RDSM01000003.1"/>
</dbReference>
<dbReference type="Gene3D" id="1.10.760.10">
    <property type="entry name" value="Cytochrome c-like domain"/>
    <property type="match status" value="2"/>
</dbReference>
<dbReference type="Proteomes" id="UP000289437">
    <property type="component" value="Unassembled WGS sequence"/>
</dbReference>
<protein>
    <recommendedName>
        <fullName evidence="6">Cytochrome c domain-containing protein</fullName>
    </recommendedName>
</protein>
<feature type="signal peptide" evidence="5">
    <location>
        <begin position="1"/>
        <end position="25"/>
    </location>
</feature>
<evidence type="ECO:0000256" key="3">
    <source>
        <dbReference type="ARBA" id="ARBA00023004"/>
    </source>
</evidence>
<dbReference type="AlphaFoldDB" id="A0A4Q0SU69"/>
<dbReference type="PANTHER" id="PTHR33546">
    <property type="entry name" value="LARGE, MULTIFUNCTIONAL SECRETED PROTEIN-RELATED"/>
    <property type="match status" value="1"/>
</dbReference>
<reference evidence="8" key="2">
    <citation type="submission" date="2019-02" db="EMBL/GenBank/DDBJ databases">
        <title>Granulicella sibirica sp. nov., a psychrotolerant acidobacterium isolated from an organic soil layer in forested tundra, West Siberia.</title>
        <authorList>
            <person name="Oshkin I.Y."/>
            <person name="Kulichevskaya I.S."/>
            <person name="Rijpstra W.I.C."/>
            <person name="Sinninghe Damste J.S."/>
            <person name="Rakitin A.L."/>
            <person name="Ravin N.V."/>
            <person name="Dedysh S.N."/>
        </authorList>
    </citation>
    <scope>NUCLEOTIDE SEQUENCE [LARGE SCALE GENOMIC DNA]</scope>
    <source>
        <strain evidence="8">AF10</strain>
    </source>
</reference>
<evidence type="ECO:0000313" key="7">
    <source>
        <dbReference type="EMBL" id="RXH54565.1"/>
    </source>
</evidence>